<proteinExistence type="predicted"/>
<evidence type="ECO:0000313" key="3">
    <source>
        <dbReference type="Proteomes" id="UP000076880"/>
    </source>
</evidence>
<gene>
    <name evidence="2" type="ORF">A3466_07655</name>
</gene>
<evidence type="ECO:0008006" key="4">
    <source>
        <dbReference type="Google" id="ProtNLM"/>
    </source>
</evidence>
<organism evidence="2 3">
    <name type="scientific">Enterobacter genomosp. S</name>
    <dbReference type="NCBI Taxonomy" id="2364151"/>
    <lineage>
        <taxon>Bacteria</taxon>
        <taxon>Pseudomonadati</taxon>
        <taxon>Pseudomonadota</taxon>
        <taxon>Gammaproteobacteria</taxon>
        <taxon>Enterobacterales</taxon>
        <taxon>Enterobacteriaceae</taxon>
        <taxon>Enterobacter</taxon>
        <taxon>Enterobacter cloacae complex</taxon>
        <taxon>Enterobacter cloacae complex clade S</taxon>
    </lineage>
</organism>
<sequence>MADITLKYLTDLPSASDAESTDLMHINQNGNDRSITLDALATALFNMRYPVGKVEWFANDVNPNAIWQGSTWARIPGAGKTIRLANSTGSDVLQQGGSDSVTLTNANVAPHVHPVDLRTGQFDYGTKNTSQDNHSHTVPLRSIGKWTGGSQDGSSDDISSSQSTSTSSYQHAHTVAIGAHDHPVKGDTGSAGDGAPFSVTNQYVKLAGWYRTA</sequence>
<keyword evidence="3" id="KW-1185">Reference proteome</keyword>
<evidence type="ECO:0000313" key="2">
    <source>
        <dbReference type="EMBL" id="KZR30367.1"/>
    </source>
</evidence>
<dbReference type="Proteomes" id="UP000076880">
    <property type="component" value="Unassembled WGS sequence"/>
</dbReference>
<comment type="caution">
    <text evidence="2">The sequence shown here is derived from an EMBL/GenBank/DDBJ whole genome shotgun (WGS) entry which is preliminary data.</text>
</comment>
<accession>A0ABR5YJ80</accession>
<dbReference type="EMBL" id="LVVA01000021">
    <property type="protein sequence ID" value="KZR30367.1"/>
    <property type="molecule type" value="Genomic_DNA"/>
</dbReference>
<reference evidence="3" key="1">
    <citation type="submission" date="2016-03" db="EMBL/GenBank/DDBJ databases">
        <title>WGS of SAMN04393274.</title>
        <authorList>
            <person name="Adams M."/>
            <person name="Sutton G."/>
            <person name="Nelson K."/>
            <person name="Thaden J."/>
            <person name="Fowler V."/>
            <person name="Mccorrison J."/>
            <person name="Sanka R."/>
            <person name="Brinkac L."/>
            <person name="Nierman W."/>
        </authorList>
    </citation>
    <scope>NUCLEOTIDE SEQUENCE [LARGE SCALE GENOMIC DNA]</scope>
    <source>
        <strain evidence="3">GN06232</strain>
    </source>
</reference>
<feature type="region of interest" description="Disordered" evidence="1">
    <location>
        <begin position="121"/>
        <end position="171"/>
    </location>
</feature>
<dbReference type="RefSeq" id="WP_063451570.1">
    <property type="nucleotide sequence ID" value="NZ_LVVA01000021.1"/>
</dbReference>
<evidence type="ECO:0000256" key="1">
    <source>
        <dbReference type="SAM" id="MobiDB-lite"/>
    </source>
</evidence>
<protein>
    <recommendedName>
        <fullName evidence="4">Phage tail protein</fullName>
    </recommendedName>
</protein>
<name>A0ABR5YJ80_9ENTR</name>
<feature type="compositionally biased region" description="Low complexity" evidence="1">
    <location>
        <begin position="152"/>
        <end position="170"/>
    </location>
</feature>